<dbReference type="EMBL" id="CP021659">
    <property type="protein sequence ID" value="AWK13534.1"/>
    <property type="molecule type" value="Genomic_DNA"/>
</dbReference>
<evidence type="ECO:0000313" key="2">
    <source>
        <dbReference type="EMBL" id="AWK13750.1"/>
    </source>
</evidence>
<protein>
    <submittedName>
        <fullName evidence="1">Uncharacterized protein</fullName>
    </submittedName>
</protein>
<keyword evidence="3" id="KW-1185">Reference proteome</keyword>
<proteinExistence type="predicted"/>
<dbReference type="KEGG" id="fsm:CCS41_03470"/>
<gene>
    <name evidence="1" type="ORF">CCS41_01870</name>
    <name evidence="2" type="ORF">CCS41_03470</name>
</gene>
<dbReference type="OrthoDB" id="79849at2"/>
<dbReference type="Proteomes" id="UP000261875">
    <property type="component" value="Chromosome"/>
</dbReference>
<sequence length="73" mass="7646">MPPSLGRQGKATAVAINVGDINILNQGMGQQSSPSTQDSAALRKQIKTAITTTISEQLSKPGTPLWMAMHGRG</sequence>
<accession>A0A2U8I6N0</accession>
<dbReference type="AlphaFoldDB" id="A0A2U8I6N0"/>
<dbReference type="KEGG" id="fsm:CCS41_01870"/>
<dbReference type="RefSeq" id="WP_119797090.1">
    <property type="nucleotide sequence ID" value="NZ_CP021659.1"/>
</dbReference>
<evidence type="ECO:0000313" key="1">
    <source>
        <dbReference type="EMBL" id="AWK13534.1"/>
    </source>
</evidence>
<reference evidence="1 3" key="1">
    <citation type="submission" date="2017-05" db="EMBL/GenBank/DDBJ databases">
        <title>Genome sequence of Candidatus Fukatsuia symbiotica and Candidatus Hamiltonella defensa from Acyrthosiphon pisum strain 5D.</title>
        <authorList>
            <person name="Patel V.A."/>
            <person name="Chevignon G."/>
            <person name="Russell J.A."/>
            <person name="Oliver K.M."/>
        </authorList>
    </citation>
    <scope>NUCLEOTIDE SEQUENCE [LARGE SCALE GENOMIC DNA]</scope>
    <source>
        <strain evidence="1 3">5D</strain>
    </source>
</reference>
<dbReference type="STRING" id="1878942.GCA_900128755_01746"/>
<dbReference type="EMBL" id="CP021659">
    <property type="protein sequence ID" value="AWK13750.1"/>
    <property type="molecule type" value="Genomic_DNA"/>
</dbReference>
<name>A0A2U8I6N0_9GAMM</name>
<evidence type="ECO:0000313" key="3">
    <source>
        <dbReference type="Proteomes" id="UP000261875"/>
    </source>
</evidence>
<organism evidence="1 3">
    <name type="scientific">Candidatus Fukatsuia symbiotica</name>
    <dbReference type="NCBI Taxonomy" id="1878942"/>
    <lineage>
        <taxon>Bacteria</taxon>
        <taxon>Pseudomonadati</taxon>
        <taxon>Pseudomonadota</taxon>
        <taxon>Gammaproteobacteria</taxon>
        <taxon>Enterobacterales</taxon>
        <taxon>Yersiniaceae</taxon>
        <taxon>Candidatus Fukatsuia</taxon>
    </lineage>
</organism>